<protein>
    <recommendedName>
        <fullName evidence="3">Lipoprotein</fullName>
    </recommendedName>
</protein>
<evidence type="ECO:0000313" key="2">
    <source>
        <dbReference type="Proteomes" id="UP000677515"/>
    </source>
</evidence>
<dbReference type="Proteomes" id="UP000677515">
    <property type="component" value="Chromosome"/>
</dbReference>
<keyword evidence="2" id="KW-1185">Reference proteome</keyword>
<evidence type="ECO:0008006" key="3">
    <source>
        <dbReference type="Google" id="ProtNLM"/>
    </source>
</evidence>
<accession>A0ABN6DRR6</accession>
<organism evidence="1 2">
    <name type="scientific">Erwinia rhapontici</name>
    <name type="common">Pectobacterium rhapontici</name>
    <dbReference type="NCBI Taxonomy" id="55212"/>
    <lineage>
        <taxon>Bacteria</taxon>
        <taxon>Pseudomonadati</taxon>
        <taxon>Pseudomonadota</taxon>
        <taxon>Gammaproteobacteria</taxon>
        <taxon>Enterobacterales</taxon>
        <taxon>Erwiniaceae</taxon>
        <taxon>Erwinia</taxon>
    </lineage>
</organism>
<gene>
    <name evidence="1" type="ORF">ERHA53_39760</name>
</gene>
<dbReference type="RefSeq" id="WP_213202141.1">
    <property type="nucleotide sequence ID" value="NZ_AP024329.1"/>
</dbReference>
<evidence type="ECO:0000313" key="1">
    <source>
        <dbReference type="EMBL" id="BCQ36633.1"/>
    </source>
</evidence>
<sequence length="233" mass="26151">MYRQMTLSLLLTYASGCSQFPHYAFFTPPAAGPHTASVRIVGGTELASIEQEVNGLPTGGLVRSSEFILTNTQDRGMPVAREQDKSSWRDYYETPVIAGRQTHIGLVYKGANSQCSSSMSFVPQKGHDYQFGLQVDLRLRQCRGLPYELTKDAQGNWVLQRIKDVIWGGKYGHEDANWQKMPDSLVPPKSWHRECGEYSAFRALLVLSRTDDHLLCPAHAMINPSDDTRRSGR</sequence>
<dbReference type="EMBL" id="AP024329">
    <property type="protein sequence ID" value="BCQ36633.1"/>
    <property type="molecule type" value="Genomic_DNA"/>
</dbReference>
<reference evidence="1 2" key="1">
    <citation type="submission" date="2021-01" db="EMBL/GenBank/DDBJ databases">
        <title>Complete genome sequence of Erwinia rhapontici MAFF 311153.</title>
        <authorList>
            <person name="Morohoshi T."/>
            <person name="Someya N."/>
        </authorList>
    </citation>
    <scope>NUCLEOTIDE SEQUENCE [LARGE SCALE GENOMIC DNA]</scope>
    <source>
        <strain evidence="1 2">MAFF 311153</strain>
    </source>
</reference>
<proteinExistence type="predicted"/>
<name>A0ABN6DRR6_ERWRD</name>